<dbReference type="EMBL" id="JADKRP010000001">
    <property type="protein sequence ID" value="MBF4631077.1"/>
    <property type="molecule type" value="Genomic_DNA"/>
</dbReference>
<dbReference type="InterPro" id="IPR036390">
    <property type="entry name" value="WH_DNA-bd_sf"/>
</dbReference>
<feature type="compositionally biased region" description="Basic and acidic residues" evidence="2">
    <location>
        <begin position="66"/>
        <end position="77"/>
    </location>
</feature>
<dbReference type="SUPFAM" id="SSF53067">
    <property type="entry name" value="Actin-like ATPase domain"/>
    <property type="match status" value="1"/>
</dbReference>
<evidence type="ECO:0000256" key="2">
    <source>
        <dbReference type="SAM" id="MobiDB-lite"/>
    </source>
</evidence>
<dbReference type="PANTHER" id="PTHR18964">
    <property type="entry name" value="ROK (REPRESSOR, ORF, KINASE) FAMILY"/>
    <property type="match status" value="1"/>
</dbReference>
<dbReference type="Proteomes" id="UP000634579">
    <property type="component" value="Unassembled WGS sequence"/>
</dbReference>
<dbReference type="AlphaFoldDB" id="A0A8I0SIM3"/>
<dbReference type="Pfam" id="PF00480">
    <property type="entry name" value="ROK"/>
    <property type="match status" value="1"/>
</dbReference>
<feature type="compositionally biased region" description="Low complexity" evidence="2">
    <location>
        <begin position="18"/>
        <end position="51"/>
    </location>
</feature>
<reference evidence="4 5" key="1">
    <citation type="submission" date="2020-10" db="EMBL/GenBank/DDBJ databases">
        <title>Draft genome sequences of plant-associated actinobacteria.</title>
        <authorList>
            <person name="Tarlachkov S.V."/>
            <person name="Starodumova I.P."/>
            <person name="Dorofeeva L.V."/>
            <person name="Prisyazhnaya N.V."/>
            <person name="Roubtsova T.V."/>
            <person name="Chizhov V.N."/>
            <person name="Nadler S.A."/>
            <person name="Subbotin S.A."/>
            <person name="Evtushenko L.I."/>
        </authorList>
    </citation>
    <scope>NUCLEOTIDE SEQUENCE [LARGE SCALE GENOMIC DNA]</scope>
    <source>
        <strain evidence="4 5">VKM Ac-2886</strain>
    </source>
</reference>
<proteinExistence type="inferred from homology"/>
<evidence type="ECO:0000313" key="5">
    <source>
        <dbReference type="Proteomes" id="UP000634579"/>
    </source>
</evidence>
<dbReference type="RefSeq" id="WP_194674958.1">
    <property type="nucleotide sequence ID" value="NZ_JADKRP010000001.1"/>
</dbReference>
<evidence type="ECO:0000313" key="4">
    <source>
        <dbReference type="EMBL" id="MBF4631077.1"/>
    </source>
</evidence>
<accession>A0A8I0SIM3</accession>
<dbReference type="InterPro" id="IPR000600">
    <property type="entry name" value="ROK"/>
</dbReference>
<organism evidence="4 5">
    <name type="scientific">Clavibacter phaseoli</name>
    <dbReference type="NCBI Taxonomy" id="1734031"/>
    <lineage>
        <taxon>Bacteria</taxon>
        <taxon>Bacillati</taxon>
        <taxon>Actinomycetota</taxon>
        <taxon>Actinomycetes</taxon>
        <taxon>Micrococcales</taxon>
        <taxon>Microbacteriaceae</taxon>
        <taxon>Clavibacter</taxon>
    </lineage>
</organism>
<comment type="similarity">
    <text evidence="1">Belongs to the ROK (NagC/XylR) family.</text>
</comment>
<dbReference type="InterPro" id="IPR036388">
    <property type="entry name" value="WH-like_DNA-bd_sf"/>
</dbReference>
<dbReference type="SUPFAM" id="SSF46785">
    <property type="entry name" value="Winged helix' DNA-binding domain"/>
    <property type="match status" value="1"/>
</dbReference>
<comment type="caution">
    <text evidence="4">The sequence shown here is derived from an EMBL/GenBank/DDBJ whole genome shotgun (WGS) entry which is preliminary data.</text>
</comment>
<dbReference type="GO" id="GO:0006355">
    <property type="term" value="P:regulation of DNA-templated transcription"/>
    <property type="evidence" value="ECO:0007669"/>
    <property type="project" value="InterPro"/>
</dbReference>
<evidence type="ECO:0000259" key="3">
    <source>
        <dbReference type="Pfam" id="PF09339"/>
    </source>
</evidence>
<protein>
    <submittedName>
        <fullName evidence="4">ROK family transcriptional regulator</fullName>
    </submittedName>
</protein>
<gene>
    <name evidence="4" type="ORF">ITJ42_07605</name>
</gene>
<feature type="region of interest" description="Disordered" evidence="2">
    <location>
        <begin position="1"/>
        <end position="80"/>
    </location>
</feature>
<dbReference type="InterPro" id="IPR043129">
    <property type="entry name" value="ATPase_NBD"/>
</dbReference>
<sequence>MTGHETGDAARAPEPSSPVADPARPAPADADAAAAVAAPAADARPARAVPLAPDPRSREIPPAGDARSRGTTPDHVRRSNLATVLQIVHETGPASRSELTRETGLNRSTIAALVGELQELGLVVESEPPGTNRVGRPSPIVSADPRVVVFAVNPEIDAVTVGLVGLDGVVQERIRRDTDGIPTAAQAADLAGAIIAELRADLRATRPDARVLGIGVAVPGLVRFDGGLVRLAPHLGWVDEPFAALLAEATGLPALAANDASLAAVAEGRFGSGRDVDDLVYLNGGASGVGGGVLIGRRPFGGAEGYGGELGHTLVDSGGELCHCGAVGCLETTVGQDALLEVTGLPRARADELGDVLAAALEAGDPAVTAEVERQIDNLAVALRNVVNIFNPSLVVLGGFLGSLHAADPDRILARATAQALPGAREALRIRRAALGPDRLMIGAAELAFARVLVDPSGVAREAVAAERTTA</sequence>
<dbReference type="Gene3D" id="3.30.420.40">
    <property type="match status" value="2"/>
</dbReference>
<dbReference type="GO" id="GO:0003677">
    <property type="term" value="F:DNA binding"/>
    <property type="evidence" value="ECO:0007669"/>
    <property type="project" value="InterPro"/>
</dbReference>
<dbReference type="InterPro" id="IPR005471">
    <property type="entry name" value="Tscrpt_reg_IclR_N"/>
</dbReference>
<dbReference type="PANTHER" id="PTHR18964:SF149">
    <property type="entry name" value="BIFUNCTIONAL UDP-N-ACETYLGLUCOSAMINE 2-EPIMERASE_N-ACETYLMANNOSAMINE KINASE"/>
    <property type="match status" value="1"/>
</dbReference>
<keyword evidence="5" id="KW-1185">Reference proteome</keyword>
<dbReference type="Pfam" id="PF09339">
    <property type="entry name" value="HTH_IclR"/>
    <property type="match status" value="1"/>
</dbReference>
<dbReference type="Gene3D" id="1.10.10.10">
    <property type="entry name" value="Winged helix-like DNA-binding domain superfamily/Winged helix DNA-binding domain"/>
    <property type="match status" value="1"/>
</dbReference>
<name>A0A8I0SIM3_9MICO</name>
<evidence type="ECO:0000256" key="1">
    <source>
        <dbReference type="ARBA" id="ARBA00006479"/>
    </source>
</evidence>
<feature type="domain" description="HTH iclR-type" evidence="3">
    <location>
        <begin position="82"/>
        <end position="124"/>
    </location>
</feature>